<keyword evidence="2" id="KW-0614">Plasmid</keyword>
<keyword evidence="3" id="KW-1185">Reference proteome</keyword>
<accession>A0ABY7LVI1</accession>
<dbReference type="Proteomes" id="UP001211005">
    <property type="component" value="Plasmid unnamed3"/>
</dbReference>
<name>A0ABY7LVI1_9BACT</name>
<dbReference type="Pfam" id="PF20041">
    <property type="entry name" value="DUF6443"/>
    <property type="match status" value="1"/>
</dbReference>
<dbReference type="RefSeq" id="WP_269562409.1">
    <property type="nucleotide sequence ID" value="NZ_CP114770.1"/>
</dbReference>
<dbReference type="EMBL" id="CP114770">
    <property type="protein sequence ID" value="WBA44390.1"/>
    <property type="molecule type" value="Genomic_DNA"/>
</dbReference>
<evidence type="ECO:0000313" key="3">
    <source>
        <dbReference type="Proteomes" id="UP001211005"/>
    </source>
</evidence>
<feature type="domain" description="DUF6443" evidence="1">
    <location>
        <begin position="52"/>
        <end position="176"/>
    </location>
</feature>
<reference evidence="2 3" key="1">
    <citation type="submission" date="2022-12" db="EMBL/GenBank/DDBJ databases">
        <title>Hymenobacter canadensis sp. nov. isolated from lake water of the Cambridge Bay, Canada.</title>
        <authorList>
            <person name="Kim W.H."/>
            <person name="Lee Y.M."/>
        </authorList>
    </citation>
    <scope>NUCLEOTIDE SEQUENCE [LARGE SCALE GENOMIC DNA]</scope>
    <source>
        <strain evidence="2 3">PAMC 29467</strain>
        <plasmid evidence="2 3">unnamed3</plasmid>
    </source>
</reference>
<evidence type="ECO:0000259" key="1">
    <source>
        <dbReference type="Pfam" id="PF20041"/>
    </source>
</evidence>
<dbReference type="InterPro" id="IPR022385">
    <property type="entry name" value="Rhs_assc_core"/>
</dbReference>
<evidence type="ECO:0000313" key="2">
    <source>
        <dbReference type="EMBL" id="WBA44390.1"/>
    </source>
</evidence>
<gene>
    <name evidence="2" type="ORF">O3303_21810</name>
</gene>
<geneLocation type="plasmid" evidence="2 3">
    <name>unnamed3</name>
</geneLocation>
<dbReference type="NCBIfam" id="TIGR03696">
    <property type="entry name" value="Rhs_assc_core"/>
    <property type="match status" value="1"/>
</dbReference>
<sequence>MAFQQPIQQIFLYIQPLLLAVCLCVPAPVVAQRAAYNYVRTETMLNPGVQGDRGDMSTTNKRVVYEYVDGIGRPLQTVAVQASPSGKDAVQPRTFDAQGRETFHYLPYTIDSDGRMRSDWRQEQPTFYDIAPKVSRDIRLYSESVFESSPLSQLKEQAAPGWSWQPSSGATVKYNTRLNKAVEVRECTYSPISNIITSAGPYAIGALTAQETTDEQGLKSINFYDSRGLLMCNNQVSTSGSTLSTCYLYSDGGKLLFVLPPECMRRWAQASFGTLSSTLLEDYAFQYKYDERGRLIEKKIPGAGWQYLIYDQWDRLVLKQDGNMRRANAAQWHFVKYDASNRSIITGIYNSAITNRDQLRADVAASNVRCEVRNTQAEGYTLDRSYPTGITLTQVLTLSFFDDYAYSSITSPYGFVPELGHIAENRDVHGMATATRVRGLGDQSWYNSVMYYDSKHRIIQVVTDNTFSTNLPGRLTKTYDFIGQEAGAKETITINGATRTIEQTNELDSQGRVIGVVCSIDGERAVNIAVNEYNELGQQVDKKLHESPGRTYLQSLDYRYNIRGWLTHLNNRDLSETSPWMSTEDPNEDNDAYQDLFGLELNYNGIDSRGTMLMGETAPLFNGSIAEQVWRSASDNQLRGYAYLYDGFNRITDGRYREWNQAQSWNTDARDNYTTSGITYDDNGNIATMLRNGLAYPKFLGYGAIDELNYTYSGNQVTRVQEALPTTDFRRKTDIKSSTDFQYDPNGNVERDSGKGSTIVYNYLNLPQSVQFNNGSRIDFQYSATGQRFGKKVYNAQGLLLSSVTSNGSFTFQTGPDRLFVATPEGRALYEPNRTSEPEKWVYEYHIKDHLGNLRMVFRDKGTDTYRASFEEENTEQESRHFDKLASIRQLDPMHAQAGQYAARLNAGQANRLEGAIASIPVHAGDSIHLEVYGLYEIIKQPKGVSWIVAAIPIGNTNTTQDGKTNRKVKPVLGAGLAMIPGLMKRHHAKRPEAAMHYEFYSRDSVLLNSKDIPLTSRAATGWEKLYDDFKADSTGYIRVSLINESVTDAWFDNATIGVKPSMIVQENHYDPWGLNLVGIERNGYPDDYKLQYNGKEMIENLDWIDYGLRYYSAQIGRWSGVDPLAEKAMRYSTYTYGFNNPTVMFDPDGAYPWSVHIRSFITTSTVGGGNFRGDGRQATVSTSREVTSRVRTHFVVDPSKGTLSNLSSISDPTVFYGGHFNNIVIPPMVKAAVPTSSLNIKGLGYGTTSFSFSHSAKDPITPQWSTPALDLHANLTFKEDLAKGILSITGSFNGDEFPSSEAFIMDQSGKSKVFLGAKMENGGLPDLFGDNKIPLFNVNMLIKIDDKGNFTGVRNEGTDYTVEQWNTMVQKNFGR</sequence>
<proteinExistence type="predicted"/>
<organism evidence="2 3">
    <name type="scientific">Hymenobacter canadensis</name>
    <dbReference type="NCBI Taxonomy" id="2999067"/>
    <lineage>
        <taxon>Bacteria</taxon>
        <taxon>Pseudomonadati</taxon>
        <taxon>Bacteroidota</taxon>
        <taxon>Cytophagia</taxon>
        <taxon>Cytophagales</taxon>
        <taxon>Hymenobacteraceae</taxon>
        <taxon>Hymenobacter</taxon>
    </lineage>
</organism>
<dbReference type="Gene3D" id="2.180.10.10">
    <property type="entry name" value="RHS repeat-associated core"/>
    <property type="match status" value="2"/>
</dbReference>
<protein>
    <submittedName>
        <fullName evidence="2">DUF6443 domain-containing protein</fullName>
    </submittedName>
</protein>
<dbReference type="InterPro" id="IPR045619">
    <property type="entry name" value="DUF6443"/>
</dbReference>